<sequence>MQQSAALAVSIVAVLSGLSDRPVGGLSLWLFIVAAGLLVGGALLATIGMSRNRTWLVKPAGLQGFVRRQWADDEVAARYSMITHQVDQMKTLEKVCKSLYLWRTLAIWFQSVGLVTLVVAAAMLSAS</sequence>
<proteinExistence type="predicted"/>
<dbReference type="RefSeq" id="WP_058889702.1">
    <property type="nucleotide sequence ID" value="NZ_LQBL01000002.1"/>
</dbReference>
<feature type="transmembrane region" description="Helical" evidence="1">
    <location>
        <begin position="29"/>
        <end position="49"/>
    </location>
</feature>
<feature type="transmembrane region" description="Helical" evidence="1">
    <location>
        <begin position="100"/>
        <end position="124"/>
    </location>
</feature>
<keyword evidence="1" id="KW-1133">Transmembrane helix</keyword>
<evidence type="ECO:0000313" key="2">
    <source>
        <dbReference type="EMBL" id="KUG59226.1"/>
    </source>
</evidence>
<dbReference type="Proteomes" id="UP000054837">
    <property type="component" value="Unassembled WGS sequence"/>
</dbReference>
<evidence type="ECO:0000313" key="3">
    <source>
        <dbReference type="Proteomes" id="UP000054837"/>
    </source>
</evidence>
<dbReference type="AlphaFoldDB" id="A0A0W8IGX5"/>
<gene>
    <name evidence="2" type="ORF">AVL62_05950</name>
</gene>
<organism evidence="2 3">
    <name type="scientific">Serinicoccus chungangensis</name>
    <dbReference type="NCBI Taxonomy" id="767452"/>
    <lineage>
        <taxon>Bacteria</taxon>
        <taxon>Bacillati</taxon>
        <taxon>Actinomycetota</taxon>
        <taxon>Actinomycetes</taxon>
        <taxon>Micrococcales</taxon>
        <taxon>Ornithinimicrobiaceae</taxon>
        <taxon>Serinicoccus</taxon>
    </lineage>
</organism>
<comment type="caution">
    <text evidence="2">The sequence shown here is derived from an EMBL/GenBank/DDBJ whole genome shotgun (WGS) entry which is preliminary data.</text>
</comment>
<evidence type="ECO:0000256" key="1">
    <source>
        <dbReference type="SAM" id="Phobius"/>
    </source>
</evidence>
<protein>
    <submittedName>
        <fullName evidence="2">Uncharacterized protein</fullName>
    </submittedName>
</protein>
<reference evidence="2 3" key="1">
    <citation type="submission" date="2015-12" db="EMBL/GenBank/DDBJ databases">
        <title>Serinicoccus chungangenesis strain CD08_5 genome sequencing and assembly.</title>
        <authorList>
            <person name="Chander A.M."/>
            <person name="Kaur G."/>
            <person name="Nair G.R."/>
            <person name="Dhawan D.K."/>
            <person name="Kochhar R.K."/>
            <person name="Mayilraj S."/>
            <person name="Bhadada S.K."/>
        </authorList>
    </citation>
    <scope>NUCLEOTIDE SEQUENCE [LARGE SCALE GENOMIC DNA]</scope>
    <source>
        <strain evidence="2 3">CD08_5</strain>
    </source>
</reference>
<keyword evidence="1" id="KW-0472">Membrane</keyword>
<name>A0A0W8IGX5_9MICO</name>
<keyword evidence="1" id="KW-0812">Transmembrane</keyword>
<keyword evidence="3" id="KW-1185">Reference proteome</keyword>
<dbReference type="EMBL" id="LQBL01000002">
    <property type="protein sequence ID" value="KUG59226.1"/>
    <property type="molecule type" value="Genomic_DNA"/>
</dbReference>
<accession>A0A0W8IGX5</accession>